<evidence type="ECO:0000313" key="3">
    <source>
        <dbReference type="Proteomes" id="UP000703661"/>
    </source>
</evidence>
<sequence>MPRYPFSSRISDLSIEEALDLVNKRLELACQENDSAEALELSKKVKSLLSNAEHIFASKKVKDPALREGIANAYHELGKLLENLGRDGKAKRSYSKAKKWGYVRMARQHTGSLRLLGKDDTIRRLFFPRAAPSVAPSITAALSAASSITAVISVDPSVAAVLSVDPSVAALFVAPSVAAALFVAPPSAAAAIPRDNSKTDATQLNHQDHSLHATPDNANNDKPLPNKDAVQIPQKIFDQNINPPVVKYALPEVNGRFTSTPQLAYCLSLFHPSMALEGGLDQSECDWLKARVIDSDEQKRLQTMATDLVRAFVDEGLKKPGVVAEIVSLVAVLGQDDFRRLLQTFVDGLNQSVLLDVHLLEGLAQLIRNAPQGYIDADDLVKILKLLNERLKDTHKQSTRHTYQLALTISQ</sequence>
<gene>
    <name evidence="2" type="ORF">BGZ80_002163</name>
</gene>
<dbReference type="Pfam" id="PF23948">
    <property type="entry name" value="ARM_5"/>
    <property type="match status" value="1"/>
</dbReference>
<proteinExistence type="predicted"/>
<dbReference type="AlphaFoldDB" id="A0A9P6MQH3"/>
<keyword evidence="3" id="KW-1185">Reference proteome</keyword>
<reference evidence="2" key="1">
    <citation type="journal article" date="2020" name="Fungal Divers.">
        <title>Resolving the Mortierellaceae phylogeny through synthesis of multi-gene phylogenetics and phylogenomics.</title>
        <authorList>
            <person name="Vandepol N."/>
            <person name="Liber J."/>
            <person name="Desiro A."/>
            <person name="Na H."/>
            <person name="Kennedy M."/>
            <person name="Barry K."/>
            <person name="Grigoriev I.V."/>
            <person name="Miller A.N."/>
            <person name="O'Donnell K."/>
            <person name="Stajich J.E."/>
            <person name="Bonito G."/>
        </authorList>
    </citation>
    <scope>NUCLEOTIDE SEQUENCE</scope>
    <source>
        <strain evidence="2">NRRL 2769</strain>
    </source>
</reference>
<accession>A0A9P6MQH3</accession>
<protein>
    <recommendedName>
        <fullName evidence="1">Arm-like repeat domain-containing protein</fullName>
    </recommendedName>
</protein>
<dbReference type="EMBL" id="JAAAID010001525">
    <property type="protein sequence ID" value="KAG0009678.1"/>
    <property type="molecule type" value="Genomic_DNA"/>
</dbReference>
<evidence type="ECO:0000313" key="2">
    <source>
        <dbReference type="EMBL" id="KAG0009678.1"/>
    </source>
</evidence>
<evidence type="ECO:0000259" key="1">
    <source>
        <dbReference type="Pfam" id="PF23948"/>
    </source>
</evidence>
<organism evidence="2 3">
    <name type="scientific">Entomortierella chlamydospora</name>
    <dbReference type="NCBI Taxonomy" id="101097"/>
    <lineage>
        <taxon>Eukaryota</taxon>
        <taxon>Fungi</taxon>
        <taxon>Fungi incertae sedis</taxon>
        <taxon>Mucoromycota</taxon>
        <taxon>Mortierellomycotina</taxon>
        <taxon>Mortierellomycetes</taxon>
        <taxon>Mortierellales</taxon>
        <taxon>Mortierellaceae</taxon>
        <taxon>Entomortierella</taxon>
    </lineage>
</organism>
<dbReference type="InterPro" id="IPR056251">
    <property type="entry name" value="Arm_rpt_dom"/>
</dbReference>
<feature type="domain" description="Arm-like repeat" evidence="1">
    <location>
        <begin position="288"/>
        <end position="411"/>
    </location>
</feature>
<dbReference type="Proteomes" id="UP000703661">
    <property type="component" value="Unassembled WGS sequence"/>
</dbReference>
<name>A0A9P6MQH3_9FUNG</name>
<comment type="caution">
    <text evidence="2">The sequence shown here is derived from an EMBL/GenBank/DDBJ whole genome shotgun (WGS) entry which is preliminary data.</text>
</comment>
<feature type="non-terminal residue" evidence="2">
    <location>
        <position position="411"/>
    </location>
</feature>